<gene>
    <name evidence="5" type="ORF">DAMNIGENAA_21070</name>
</gene>
<dbReference type="Gene3D" id="3.30.565.10">
    <property type="entry name" value="Histidine kinase-like ATPase, C-terminal domain"/>
    <property type="match status" value="1"/>
</dbReference>
<dbReference type="InterPro" id="IPR036890">
    <property type="entry name" value="HATPase_C_sf"/>
</dbReference>
<comment type="catalytic activity">
    <reaction evidence="1">
        <text>ATP + protein L-histidine = ADP + protein N-phospho-L-histidine.</text>
        <dbReference type="EC" id="2.7.13.3"/>
    </reaction>
</comment>
<dbReference type="AlphaFoldDB" id="A0A9W6D4D6"/>
<feature type="compositionally biased region" description="Polar residues" evidence="3">
    <location>
        <begin position="1"/>
        <end position="15"/>
    </location>
</feature>
<dbReference type="RefSeq" id="WP_281794075.1">
    <property type="nucleotide sequence ID" value="NZ_BSDR01000001.1"/>
</dbReference>
<accession>A0A9W6D4D6</accession>
<evidence type="ECO:0000313" key="5">
    <source>
        <dbReference type="EMBL" id="GLI34674.1"/>
    </source>
</evidence>
<evidence type="ECO:0000259" key="4">
    <source>
        <dbReference type="PROSITE" id="PS50109"/>
    </source>
</evidence>
<dbReference type="InterPro" id="IPR005467">
    <property type="entry name" value="His_kinase_dom"/>
</dbReference>
<keyword evidence="6" id="KW-1185">Reference proteome</keyword>
<organism evidence="5 6">
    <name type="scientific">Desulforhabdus amnigena</name>
    <dbReference type="NCBI Taxonomy" id="40218"/>
    <lineage>
        <taxon>Bacteria</taxon>
        <taxon>Pseudomonadati</taxon>
        <taxon>Thermodesulfobacteriota</taxon>
        <taxon>Syntrophobacteria</taxon>
        <taxon>Syntrophobacterales</taxon>
        <taxon>Syntrophobacteraceae</taxon>
        <taxon>Desulforhabdus</taxon>
    </lineage>
</organism>
<dbReference type="InterPro" id="IPR004358">
    <property type="entry name" value="Sig_transdc_His_kin-like_C"/>
</dbReference>
<reference evidence="5" key="1">
    <citation type="submission" date="2022-12" db="EMBL/GenBank/DDBJ databases">
        <title>Reference genome sequencing for broad-spectrum identification of bacterial and archaeal isolates by mass spectrometry.</title>
        <authorList>
            <person name="Sekiguchi Y."/>
            <person name="Tourlousse D.M."/>
        </authorList>
    </citation>
    <scope>NUCLEOTIDE SEQUENCE</scope>
    <source>
        <strain evidence="5">ASRB1</strain>
    </source>
</reference>
<dbReference type="InterPro" id="IPR003594">
    <property type="entry name" value="HATPase_dom"/>
</dbReference>
<dbReference type="EMBL" id="BSDR01000001">
    <property type="protein sequence ID" value="GLI34674.1"/>
    <property type="molecule type" value="Genomic_DNA"/>
</dbReference>
<evidence type="ECO:0000256" key="3">
    <source>
        <dbReference type="SAM" id="MobiDB-lite"/>
    </source>
</evidence>
<dbReference type="PANTHER" id="PTHR43065:SF42">
    <property type="entry name" value="TWO-COMPONENT SENSOR PPRA"/>
    <property type="match status" value="1"/>
</dbReference>
<dbReference type="EC" id="2.7.13.3" evidence="2"/>
<evidence type="ECO:0000256" key="1">
    <source>
        <dbReference type="ARBA" id="ARBA00000085"/>
    </source>
</evidence>
<dbReference type="Proteomes" id="UP001144372">
    <property type="component" value="Unassembled WGS sequence"/>
</dbReference>
<dbReference type="PANTHER" id="PTHR43065">
    <property type="entry name" value="SENSOR HISTIDINE KINASE"/>
    <property type="match status" value="1"/>
</dbReference>
<comment type="caution">
    <text evidence="5">The sequence shown here is derived from an EMBL/GenBank/DDBJ whole genome shotgun (WGS) entry which is preliminary data.</text>
</comment>
<evidence type="ECO:0000256" key="2">
    <source>
        <dbReference type="ARBA" id="ARBA00012438"/>
    </source>
</evidence>
<sequence>MMSGAASSISKQTGESSHRFKYGSPHATVSLPTLNDIRNSLGEVRAVLESTDHVIAEYIQIQKMESVGYLARELGHDLRNGLMALAGKLFQLQRVLPNEEAQGRIEDILCILKNLEGMIGRLQSLGQDEYSEEESVPQDFSRESARVIRIMRSSLGAGMHLQYESSPEPLNVMLCKGDVWRILSNLLLNARDAMPHGGRIQVRIGGRHVDAEYCRNHGNAHPGHFASLSVEDEGVGISPEILPRIFDPLFTTKSSSQDAQKRGWGLAIVYTLVRRRGGWIDVESQIEEGTRFEVFLPVHRSSETS</sequence>
<feature type="domain" description="Histidine kinase" evidence="4">
    <location>
        <begin position="73"/>
        <end position="300"/>
    </location>
</feature>
<dbReference type="GO" id="GO:0004673">
    <property type="term" value="F:protein histidine kinase activity"/>
    <property type="evidence" value="ECO:0007669"/>
    <property type="project" value="UniProtKB-EC"/>
</dbReference>
<evidence type="ECO:0000313" key="6">
    <source>
        <dbReference type="Proteomes" id="UP001144372"/>
    </source>
</evidence>
<feature type="region of interest" description="Disordered" evidence="3">
    <location>
        <begin position="1"/>
        <end position="24"/>
    </location>
</feature>
<dbReference type="PRINTS" id="PR00344">
    <property type="entry name" value="BCTRLSENSOR"/>
</dbReference>
<protein>
    <recommendedName>
        <fullName evidence="2">histidine kinase</fullName>
        <ecNumber evidence="2">2.7.13.3</ecNumber>
    </recommendedName>
</protein>
<name>A0A9W6D4D6_9BACT</name>
<dbReference type="PROSITE" id="PS50109">
    <property type="entry name" value="HIS_KIN"/>
    <property type="match status" value="1"/>
</dbReference>
<dbReference type="SMART" id="SM00387">
    <property type="entry name" value="HATPase_c"/>
    <property type="match status" value="1"/>
</dbReference>
<dbReference type="SUPFAM" id="SSF55874">
    <property type="entry name" value="ATPase domain of HSP90 chaperone/DNA topoisomerase II/histidine kinase"/>
    <property type="match status" value="1"/>
</dbReference>
<dbReference type="Pfam" id="PF02518">
    <property type="entry name" value="HATPase_c"/>
    <property type="match status" value="1"/>
</dbReference>
<proteinExistence type="predicted"/>